<comment type="caution">
    <text evidence="4">The sequence shown here is derived from an EMBL/GenBank/DDBJ whole genome shotgun (WGS) entry which is preliminary data.</text>
</comment>
<keyword evidence="5" id="KW-1185">Reference proteome</keyword>
<evidence type="ECO:0000259" key="2">
    <source>
        <dbReference type="Pfam" id="PF01370"/>
    </source>
</evidence>
<dbReference type="InterPro" id="IPR023393">
    <property type="entry name" value="START-like_dom_sf"/>
</dbReference>
<dbReference type="Proteomes" id="UP000092668">
    <property type="component" value="Unassembled WGS sequence"/>
</dbReference>
<dbReference type="CDD" id="cd05242">
    <property type="entry name" value="SDR_a8"/>
    <property type="match status" value="1"/>
</dbReference>
<dbReference type="InterPro" id="IPR010099">
    <property type="entry name" value="SDR39U1"/>
</dbReference>
<dbReference type="PATRIC" id="fig|354243.3.peg.318"/>
<dbReference type="InterPro" id="IPR001509">
    <property type="entry name" value="Epimerase_deHydtase"/>
</dbReference>
<organism evidence="4 5">
    <name type="scientific">Mycolicibacter kumamotonensis</name>
    <dbReference type="NCBI Taxonomy" id="354243"/>
    <lineage>
        <taxon>Bacteria</taxon>
        <taxon>Bacillati</taxon>
        <taxon>Actinomycetota</taxon>
        <taxon>Actinomycetes</taxon>
        <taxon>Mycobacteriales</taxon>
        <taxon>Mycobacteriaceae</taxon>
        <taxon>Mycolicibacter</taxon>
    </lineage>
</organism>
<feature type="domain" description="NAD-dependent epimerase/dehydratase" evidence="2">
    <location>
        <begin position="155"/>
        <end position="361"/>
    </location>
</feature>
<dbReference type="SUPFAM" id="SSF51735">
    <property type="entry name" value="NAD(P)-binding Rossmann-fold domains"/>
    <property type="match status" value="1"/>
</dbReference>
<dbReference type="AlphaFoldDB" id="A0A1B8SLN6"/>
<dbReference type="CDD" id="cd07820">
    <property type="entry name" value="SRPBCC_3"/>
    <property type="match status" value="1"/>
</dbReference>
<dbReference type="InterPro" id="IPR036291">
    <property type="entry name" value="NAD(P)-bd_dom_sf"/>
</dbReference>
<dbReference type="InterPro" id="IPR013549">
    <property type="entry name" value="DUF1731"/>
</dbReference>
<dbReference type="RefSeq" id="WP_065286877.1">
    <property type="nucleotide sequence ID" value="NZ_LFOE01000001.1"/>
</dbReference>
<dbReference type="EMBL" id="LFOE01000001">
    <property type="protein sequence ID" value="OBY33614.1"/>
    <property type="molecule type" value="Genomic_DNA"/>
</dbReference>
<dbReference type="STRING" id="354243.BST28_08405"/>
<dbReference type="Gene3D" id="3.30.530.20">
    <property type="match status" value="1"/>
</dbReference>
<evidence type="ECO:0000259" key="3">
    <source>
        <dbReference type="Pfam" id="PF08338"/>
    </source>
</evidence>
<dbReference type="SUPFAM" id="SSF55961">
    <property type="entry name" value="Bet v1-like"/>
    <property type="match status" value="1"/>
</dbReference>
<dbReference type="Gene3D" id="3.40.50.720">
    <property type="entry name" value="NAD(P)-binding Rossmann-like Domain"/>
    <property type="match status" value="1"/>
</dbReference>
<dbReference type="Pfam" id="PF08338">
    <property type="entry name" value="DUF1731"/>
    <property type="match status" value="1"/>
</dbReference>
<dbReference type="OrthoDB" id="9801773at2"/>
<sequence length="460" mass="49501">MGLVYSSTVEASPTEVFAWHERPGAFSRLNPPWQAMHLVTEAASLRDGTAELALPGGLRWIAEHQPEGYDPPRRFVDALGGRGLASLPARLAVKWRHTHQFDDLGDGRTRMTDVVDTAVPGSLLRPMFAYRHRQLADDLDAHQRATAAGLPPITVAVTGSSGLVGSALTAFLSTGGHRVIRLVRHAPGHPSERRWNPDYPDPDLLAGVDAVIHLAGASIAGRFTAGHRRAIRDSRIGPTRKLAELVGGQTPGPTALICASAVGYYGYDRGDEILTEDSRRGEGFLADVVADWEDALAPAEQSGTRVVRIRTGIVQSPRGGTLRLMRPLFSAGLGGRLGDGSQWLSWIGIDDLVDIYHRALWDTGLSGAVNAVAPNPLRNSDYTKTLGRVLRRPTILPVPALGPRLLLGGQGARELACASQRVLPGRLGHAGHRFRMPELEQVLRHLLGRATTAGDARDGD</sequence>
<accession>A0A1B8SLN6</accession>
<reference evidence="4 5" key="1">
    <citation type="submission" date="2015-06" db="EMBL/GenBank/DDBJ databases">
        <title>Genome sequence of Mycobacterium kumamotonense strain Roo.</title>
        <authorList>
            <person name="Greninger A.L."/>
            <person name="Cunningham G."/>
            <person name="Miller S."/>
        </authorList>
    </citation>
    <scope>NUCLEOTIDE SEQUENCE [LARGE SCALE GENOMIC DNA]</scope>
    <source>
        <strain evidence="4 5">Roo</strain>
    </source>
</reference>
<dbReference type="NCBIfam" id="TIGR01777">
    <property type="entry name" value="yfcH"/>
    <property type="match status" value="1"/>
</dbReference>
<name>A0A1B8SLN6_9MYCO</name>
<evidence type="ECO:0000313" key="5">
    <source>
        <dbReference type="Proteomes" id="UP000092668"/>
    </source>
</evidence>
<dbReference type="PANTHER" id="PTHR11092">
    <property type="entry name" value="SUGAR NUCLEOTIDE EPIMERASE RELATED"/>
    <property type="match status" value="1"/>
</dbReference>
<protein>
    <submittedName>
        <fullName evidence="4">Nucleoside-diphosphate sugar epimerase</fullName>
    </submittedName>
</protein>
<dbReference type="PANTHER" id="PTHR11092:SF0">
    <property type="entry name" value="EPIMERASE FAMILY PROTEIN SDR39U1"/>
    <property type="match status" value="1"/>
</dbReference>
<proteinExistence type="inferred from homology"/>
<dbReference type="Pfam" id="PF01370">
    <property type="entry name" value="Epimerase"/>
    <property type="match status" value="1"/>
</dbReference>
<gene>
    <name evidence="4" type="ORF">ACT18_01490</name>
</gene>
<evidence type="ECO:0000256" key="1">
    <source>
        <dbReference type="ARBA" id="ARBA00009353"/>
    </source>
</evidence>
<comment type="similarity">
    <text evidence="1">Belongs to the NAD(P)-dependent epimerase/dehydratase family. SDR39U1 subfamily.</text>
</comment>
<evidence type="ECO:0000313" key="4">
    <source>
        <dbReference type="EMBL" id="OBY33614.1"/>
    </source>
</evidence>
<feature type="domain" description="DUF1731" evidence="3">
    <location>
        <begin position="398"/>
        <end position="446"/>
    </location>
</feature>